<feature type="non-terminal residue" evidence="1">
    <location>
        <position position="100"/>
    </location>
</feature>
<evidence type="ECO:0000313" key="2">
    <source>
        <dbReference type="Proteomes" id="UP000050378"/>
    </source>
</evidence>
<dbReference type="Proteomes" id="UP000050378">
    <property type="component" value="Unassembled WGS sequence"/>
</dbReference>
<sequence length="100" mass="9679">MAPCGLRCLLGTAAAGVRQLGQGDAELAGDVVEPGIGEFGAAVVGPAADGVPVGTGGHQHQVHPAAVGAGGQVVGAQHTRLAQLAGQGVAAEVEQWRGLV</sequence>
<organism evidence="1 2">
    <name type="scientific">Pseudoalteromonas lipolytica</name>
    <dbReference type="NCBI Taxonomy" id="570156"/>
    <lineage>
        <taxon>Bacteria</taxon>
        <taxon>Pseudomonadati</taxon>
        <taxon>Pseudomonadota</taxon>
        <taxon>Gammaproteobacteria</taxon>
        <taxon>Alteromonadales</taxon>
        <taxon>Pseudoalteromonadaceae</taxon>
        <taxon>Pseudoalteromonas</taxon>
    </lineage>
</organism>
<name>A0A0N8HH95_9GAMM</name>
<dbReference type="EMBL" id="LJTC01000036">
    <property type="protein sequence ID" value="KPM74856.1"/>
    <property type="molecule type" value="Genomic_DNA"/>
</dbReference>
<comment type="caution">
    <text evidence="1">The sequence shown here is derived from an EMBL/GenBank/DDBJ whole genome shotgun (WGS) entry which is preliminary data.</text>
</comment>
<evidence type="ECO:0000313" key="1">
    <source>
        <dbReference type="EMBL" id="KPM74856.1"/>
    </source>
</evidence>
<gene>
    <name evidence="1" type="ORF">AOG27_20910</name>
</gene>
<protein>
    <submittedName>
        <fullName evidence="1">Uncharacterized protein</fullName>
    </submittedName>
</protein>
<reference evidence="1 2" key="1">
    <citation type="submission" date="2015-09" db="EMBL/GenBank/DDBJ databases">
        <title>Draft Genome Sequence of Pseudoalteromonas lipolytica UCD-48B.</title>
        <authorList>
            <person name="Krusor M."/>
            <person name="Coil D.A."/>
            <person name="Lang J.M."/>
            <person name="Eisen J.A."/>
            <person name="Alexiev A."/>
        </authorList>
    </citation>
    <scope>NUCLEOTIDE SEQUENCE [LARGE SCALE GENOMIC DNA]</scope>
    <source>
        <strain evidence="1 2">UCD-48B</strain>
    </source>
</reference>
<dbReference type="AlphaFoldDB" id="A0A0N8HH95"/>
<accession>A0A0N8HH95</accession>
<proteinExistence type="predicted"/>